<sequence>MFMISAQFHNPPDFFFENMCNAIDGAPEGTSILVRTAAGLNASIFGNQSCHYVYQFKKGKLAWPWQVFLKHSDNSCGEYGQYVFQTCTEIVMPMGTGGNDTMFQASGANRSFWYCSKAFGSQ</sequence>
<evidence type="ECO:0000313" key="1">
    <source>
        <dbReference type="EMBL" id="KAG6789118.1"/>
    </source>
</evidence>
<organism evidence="1 2">
    <name type="scientific">Populus tomentosa</name>
    <name type="common">Chinese white poplar</name>
    <dbReference type="NCBI Taxonomy" id="118781"/>
    <lineage>
        <taxon>Eukaryota</taxon>
        <taxon>Viridiplantae</taxon>
        <taxon>Streptophyta</taxon>
        <taxon>Embryophyta</taxon>
        <taxon>Tracheophyta</taxon>
        <taxon>Spermatophyta</taxon>
        <taxon>Magnoliopsida</taxon>
        <taxon>eudicotyledons</taxon>
        <taxon>Gunneridae</taxon>
        <taxon>Pentapetalae</taxon>
        <taxon>rosids</taxon>
        <taxon>fabids</taxon>
        <taxon>Malpighiales</taxon>
        <taxon>Salicaceae</taxon>
        <taxon>Saliceae</taxon>
        <taxon>Populus</taxon>
    </lineage>
</organism>
<comment type="caution">
    <text evidence="1">The sequence shown here is derived from an EMBL/GenBank/DDBJ whole genome shotgun (WGS) entry which is preliminary data.</text>
</comment>
<proteinExistence type="predicted"/>
<dbReference type="AlphaFoldDB" id="A0A8X8AGL9"/>
<dbReference type="Proteomes" id="UP000886885">
    <property type="component" value="Chromosome 1D"/>
</dbReference>
<accession>A0A8X8AGL9</accession>
<dbReference type="OrthoDB" id="2130629at2759"/>
<name>A0A8X8AGL9_POPTO</name>
<dbReference type="EMBL" id="JAAWWB010000002">
    <property type="protein sequence ID" value="KAG6789118.1"/>
    <property type="molecule type" value="Genomic_DNA"/>
</dbReference>
<keyword evidence="2" id="KW-1185">Reference proteome</keyword>
<protein>
    <submittedName>
        <fullName evidence="1">Uncharacterized protein</fullName>
    </submittedName>
</protein>
<gene>
    <name evidence="1" type="ORF">POTOM_005207</name>
</gene>
<reference evidence="1" key="1">
    <citation type="journal article" date="2020" name="bioRxiv">
        <title>Hybrid origin of Populus tomentosa Carr. identified through genome sequencing and phylogenomic analysis.</title>
        <authorList>
            <person name="An X."/>
            <person name="Gao K."/>
            <person name="Chen Z."/>
            <person name="Li J."/>
            <person name="Yang X."/>
            <person name="Yang X."/>
            <person name="Zhou J."/>
            <person name="Guo T."/>
            <person name="Zhao T."/>
            <person name="Huang S."/>
            <person name="Miao D."/>
            <person name="Khan W.U."/>
            <person name="Rao P."/>
            <person name="Ye M."/>
            <person name="Lei B."/>
            <person name="Liao W."/>
            <person name="Wang J."/>
            <person name="Ji L."/>
            <person name="Li Y."/>
            <person name="Guo B."/>
            <person name="Mustafa N.S."/>
            <person name="Li S."/>
            <person name="Yun Q."/>
            <person name="Keller S.R."/>
            <person name="Mao J."/>
            <person name="Zhang R."/>
            <person name="Strauss S.H."/>
        </authorList>
    </citation>
    <scope>NUCLEOTIDE SEQUENCE</scope>
    <source>
        <strain evidence="1">GM15</strain>
        <tissue evidence="1">Leaf</tissue>
    </source>
</reference>
<evidence type="ECO:0000313" key="2">
    <source>
        <dbReference type="Proteomes" id="UP000886885"/>
    </source>
</evidence>